<comment type="caution">
    <text evidence="1">The sequence shown here is derived from an EMBL/GenBank/DDBJ whole genome shotgun (WGS) entry which is preliminary data.</text>
</comment>
<protein>
    <submittedName>
        <fullName evidence="1">Uncharacterized protein</fullName>
    </submittedName>
</protein>
<evidence type="ECO:0000313" key="1">
    <source>
        <dbReference type="EMBL" id="KAL3760666.1"/>
    </source>
</evidence>
<name>A0ABD3M9F6_9STRA</name>
<accession>A0ABD3M9F6</accession>
<organism evidence="1 2">
    <name type="scientific">Discostella pseudostelligera</name>
    <dbReference type="NCBI Taxonomy" id="259834"/>
    <lineage>
        <taxon>Eukaryota</taxon>
        <taxon>Sar</taxon>
        <taxon>Stramenopiles</taxon>
        <taxon>Ochrophyta</taxon>
        <taxon>Bacillariophyta</taxon>
        <taxon>Coscinodiscophyceae</taxon>
        <taxon>Thalassiosirophycidae</taxon>
        <taxon>Stephanodiscales</taxon>
        <taxon>Stephanodiscaceae</taxon>
        <taxon>Discostella</taxon>
    </lineage>
</organism>
<sequence length="151" mass="15636">MLTNHFVGLRKELSDAVIVACKALRTDDPGIFFMFSYAEEIHAILGLPGSPVAPAANAALSVVALRSWIATLIPNQVVQLVPMPAASLDQGLAITNLSGQEFAQILFTLTALMPWGAATMAAGRSAGSFHIIQGIGAGSCTITRGAVGAFV</sequence>
<dbReference type="Proteomes" id="UP001530293">
    <property type="component" value="Unassembled WGS sequence"/>
</dbReference>
<dbReference type="EMBL" id="JALLBG020000175">
    <property type="protein sequence ID" value="KAL3760666.1"/>
    <property type="molecule type" value="Genomic_DNA"/>
</dbReference>
<dbReference type="AlphaFoldDB" id="A0ABD3M9F6"/>
<proteinExistence type="predicted"/>
<keyword evidence="2" id="KW-1185">Reference proteome</keyword>
<gene>
    <name evidence="1" type="ORF">ACHAWU_005387</name>
</gene>
<reference evidence="1 2" key="1">
    <citation type="submission" date="2024-10" db="EMBL/GenBank/DDBJ databases">
        <title>Updated reference genomes for cyclostephanoid diatoms.</title>
        <authorList>
            <person name="Roberts W.R."/>
            <person name="Alverson A.J."/>
        </authorList>
    </citation>
    <scope>NUCLEOTIDE SEQUENCE [LARGE SCALE GENOMIC DNA]</scope>
    <source>
        <strain evidence="1 2">AJA232-27</strain>
    </source>
</reference>
<evidence type="ECO:0000313" key="2">
    <source>
        <dbReference type="Proteomes" id="UP001530293"/>
    </source>
</evidence>